<reference evidence="5" key="1">
    <citation type="submission" date="2016-11" db="EMBL/GenBank/DDBJ databases">
        <authorList>
            <person name="Varghese N."/>
            <person name="Submissions S."/>
        </authorList>
    </citation>
    <scope>NUCLEOTIDE SEQUENCE [LARGE SCALE GENOMIC DNA]</scope>
    <source>
        <strain evidence="5">DSM 27370</strain>
    </source>
</reference>
<gene>
    <name evidence="4" type="ORF">SAMN05444362_11945</name>
</gene>
<dbReference type="InterPro" id="IPR049280">
    <property type="entry name" value="DUF6852"/>
</dbReference>
<dbReference type="Proteomes" id="UP000184480">
    <property type="component" value="Unassembled WGS sequence"/>
</dbReference>
<dbReference type="OrthoDB" id="675198at2"/>
<dbReference type="Gene3D" id="1.10.10.1650">
    <property type="match status" value="1"/>
</dbReference>
<dbReference type="Pfam" id="PF18347">
    <property type="entry name" value="DUF5606"/>
    <property type="match status" value="1"/>
</dbReference>
<dbReference type="Gene3D" id="2.30.30.730">
    <property type="match status" value="1"/>
</dbReference>
<proteinExistence type="predicted"/>
<evidence type="ECO:0000259" key="2">
    <source>
        <dbReference type="Pfam" id="PF18347"/>
    </source>
</evidence>
<evidence type="ECO:0000313" key="5">
    <source>
        <dbReference type="Proteomes" id="UP000184480"/>
    </source>
</evidence>
<feature type="compositionally biased region" description="Basic and acidic residues" evidence="1">
    <location>
        <begin position="138"/>
        <end position="163"/>
    </location>
</feature>
<feature type="domain" description="DUF5606" evidence="2">
    <location>
        <begin position="2"/>
        <end position="47"/>
    </location>
</feature>
<feature type="region of interest" description="Disordered" evidence="1">
    <location>
        <begin position="130"/>
        <end position="183"/>
    </location>
</feature>
<dbReference type="InterPro" id="IPR049282">
    <property type="entry name" value="BVU_3817_N_sf"/>
</dbReference>
<keyword evidence="5" id="KW-1185">Reference proteome</keyword>
<feature type="domain" description="DUF6852" evidence="3">
    <location>
        <begin position="50"/>
        <end position="119"/>
    </location>
</feature>
<evidence type="ECO:0000313" key="4">
    <source>
        <dbReference type="EMBL" id="SHG26428.1"/>
    </source>
</evidence>
<dbReference type="Pfam" id="PF21186">
    <property type="entry name" value="DUF6852"/>
    <property type="match status" value="1"/>
</dbReference>
<dbReference type="RefSeq" id="WP_062178680.1">
    <property type="nucleotide sequence ID" value="NZ_BBXL01000005.1"/>
</dbReference>
<dbReference type="InterPro" id="IPR049281">
    <property type="entry name" value="BVU_3817-like_C_sf"/>
</dbReference>
<dbReference type="AlphaFoldDB" id="A0A1M5IDH5"/>
<protein>
    <submittedName>
        <fullName evidence="4">Uncharacterized protein</fullName>
    </submittedName>
</protein>
<evidence type="ECO:0000259" key="3">
    <source>
        <dbReference type="Pfam" id="PF21186"/>
    </source>
</evidence>
<accession>A0A1M5IDH5</accession>
<dbReference type="EMBL" id="FQUC01000019">
    <property type="protein sequence ID" value="SHG26428.1"/>
    <property type="molecule type" value="Genomic_DNA"/>
</dbReference>
<evidence type="ECO:0000256" key="1">
    <source>
        <dbReference type="SAM" id="MobiDB-lite"/>
    </source>
</evidence>
<name>A0A1M5IDH5_9BACT</name>
<dbReference type="InterPro" id="IPR041218">
    <property type="entry name" value="DUF5606"/>
</dbReference>
<dbReference type="STRING" id="1346286.SAMN05444362_11945"/>
<organism evidence="4 5">
    <name type="scientific">Dysgonomonas macrotermitis</name>
    <dbReference type="NCBI Taxonomy" id="1346286"/>
    <lineage>
        <taxon>Bacteria</taxon>
        <taxon>Pseudomonadati</taxon>
        <taxon>Bacteroidota</taxon>
        <taxon>Bacteroidia</taxon>
        <taxon>Bacteroidales</taxon>
        <taxon>Dysgonomonadaceae</taxon>
        <taxon>Dysgonomonas</taxon>
    </lineage>
</organism>
<feature type="compositionally biased region" description="Basic and acidic residues" evidence="1">
    <location>
        <begin position="172"/>
        <end position="183"/>
    </location>
</feature>
<sequence>MLKTILSVSGKPGLFKLISNAKNMVIVESLADKRRLPIYARDKVVSLGDIAMYTDEAEVPLSEVLTKIQEKENGGQCSIAPNSKPEELRKYFAEILPTYDRERVYDSDIKKLLTWYNLLTTAGIPFIEAPAQEEEGVKEEPIEETKAEKPAKAEKGEKTEKKETKKKAAPKAKKEDKKDKESK</sequence>